<dbReference type="AlphaFoldDB" id="A0A0G1HG18"/>
<evidence type="ECO:0000313" key="2">
    <source>
        <dbReference type="Proteomes" id="UP000034751"/>
    </source>
</evidence>
<organism evidence="1 2">
    <name type="scientific">Candidatus Nomurabacteria bacterium GW2011_GWB1_43_7</name>
    <dbReference type="NCBI Taxonomy" id="1618747"/>
    <lineage>
        <taxon>Bacteria</taxon>
        <taxon>Candidatus Nomuraibacteriota</taxon>
    </lineage>
</organism>
<dbReference type="EMBL" id="LCGS01000027">
    <property type="protein sequence ID" value="KKT18572.1"/>
    <property type="molecule type" value="Genomic_DNA"/>
</dbReference>
<sequence>MADLTQTILDARQRRAQQYEQERALVPDAPPEDPKVLGFLPGTEGVSITPFTEDKSLGRRVGEDVALLAQGITVGLGQVAAGLTGFGMKEKEEDEFWSIKKVGETVGELGSATVQSFKDLATKQYYKEHPLLAGVDLILTGASIASFGAGFLVKAPIMAAIKTAMKVGVKQGIKEAIVESALRTGIKIGGKQITKGALGHAVEVGIAKNSLGIVRETAIRLLKKRGVAGEAADIVADSLVKDLTKSLARNQTRNKILSRIGHPLAATTTGIKAGTGAIRSAVFGAEEASGVGIHFTSKVISQNPEAFLGMERWAGQQVVQEGLENTPKNRALKMSQWEAENPSFNILSPEQKAAHFVNYAEATQLGKFLSASTDTAGVVVKAIDENTVDAMVRTVKDAPDGEDFIKMLKENGFEKELRFNEEEIRIGLAGNTSKEAVIAQIKNLSKTGTTIVFRTLSPEDVALLKDIGDRGYRFGYAPKGKEIIFAELIPVIEKIGDVSEQSLTVTRTLAQERNRGFVNFIKNIGLSGEGVPVTMAMYTYAQNFGQHLLGSFAEKYGGKVRLTLKGTSTKITLPVEKIYDWLESNIDTIALLREKSLGKAVTGRNLKPRAVFDLGVEDFRNLGLTKEMAKDLETIARRSRREINASVIGAGEKVVNYLRTGDNPLSRAFNTFINTANLGRYTYSPFFIFQTFFETNINAALMLKNPLFLPGVGGAARGVVRGTTAVIKGLNKAGVAPERMVRWAENAKSYINDIIGKPTSREQIMYHKIVAKDFGTEFEQTSFTTASQMERYAARGGDKLPDKPGKLPGIREVRAFEADKQRRNMLAQIIGTSMQEKSTLFGKGLAKRFGMTLEEALDYDFIDGKQVFKNPEVVKLMREQLQTLLHYKDGMLTSPLIKTMNVIFFPMRFQMKAMDITAKWYGSLSPVSRIIVANNWVHFAQWAGTDEGKEWRRTNKNIFFRVLEYSTAYGQVGDAIDAVTRGNLFGGNAGLIGGVPFGFIVEIARNLSYFPDDPEQYNPKTGERFEKEVAVQGATLGDKSH</sequence>
<accession>A0A0G1HG18</accession>
<evidence type="ECO:0008006" key="3">
    <source>
        <dbReference type="Google" id="ProtNLM"/>
    </source>
</evidence>
<protein>
    <recommendedName>
        <fullName evidence="3">Large polyvalent protein associated domain-containing protein</fullName>
    </recommendedName>
</protein>
<reference evidence="1 2" key="1">
    <citation type="journal article" date="2015" name="Nature">
        <title>rRNA introns, odd ribosomes, and small enigmatic genomes across a large radiation of phyla.</title>
        <authorList>
            <person name="Brown C.T."/>
            <person name="Hug L.A."/>
            <person name="Thomas B.C."/>
            <person name="Sharon I."/>
            <person name="Castelle C.J."/>
            <person name="Singh A."/>
            <person name="Wilkins M.J."/>
            <person name="Williams K.H."/>
            <person name="Banfield J.F."/>
        </authorList>
    </citation>
    <scope>NUCLEOTIDE SEQUENCE [LARGE SCALE GENOMIC DNA]</scope>
</reference>
<comment type="caution">
    <text evidence="1">The sequence shown here is derived from an EMBL/GenBank/DDBJ whole genome shotgun (WGS) entry which is preliminary data.</text>
</comment>
<proteinExistence type="predicted"/>
<evidence type="ECO:0000313" key="1">
    <source>
        <dbReference type="EMBL" id="KKT18572.1"/>
    </source>
</evidence>
<dbReference type="STRING" id="1618747.UW02_C0027G0004"/>
<dbReference type="Proteomes" id="UP000034751">
    <property type="component" value="Unassembled WGS sequence"/>
</dbReference>
<gene>
    <name evidence="1" type="ORF">UW02_C0027G0004</name>
</gene>
<name>A0A0G1HG18_9BACT</name>